<comment type="similarity">
    <text evidence="1 2">Belongs to the serpin family.</text>
</comment>
<dbReference type="InterPro" id="IPR036186">
    <property type="entry name" value="Serpin_sf"/>
</dbReference>
<dbReference type="InterPro" id="IPR000215">
    <property type="entry name" value="Serpin_fam"/>
</dbReference>
<organism evidence="4 5">
    <name type="scientific">Setaria viridis</name>
    <name type="common">Green bristlegrass</name>
    <name type="synonym">Setaria italica subsp. viridis</name>
    <dbReference type="NCBI Taxonomy" id="4556"/>
    <lineage>
        <taxon>Eukaryota</taxon>
        <taxon>Viridiplantae</taxon>
        <taxon>Streptophyta</taxon>
        <taxon>Embryophyta</taxon>
        <taxon>Tracheophyta</taxon>
        <taxon>Spermatophyta</taxon>
        <taxon>Magnoliopsida</taxon>
        <taxon>Liliopsida</taxon>
        <taxon>Poales</taxon>
        <taxon>Poaceae</taxon>
        <taxon>PACMAD clade</taxon>
        <taxon>Panicoideae</taxon>
        <taxon>Panicodae</taxon>
        <taxon>Paniceae</taxon>
        <taxon>Cenchrinae</taxon>
        <taxon>Setaria</taxon>
    </lineage>
</organism>
<sequence length="263" mass="28587">MINNWVKKATDNLIDSIISTRDIDADANLVLANAVYFKGAWSHPFRHIYTTPGTFHRLDGSLAEAGFMPNLVELDVACMDGFKADEGTRYSMFIFLPDTCDGLPTMVDVVTASPPFLYGILVEMKTRRVAIELPKIEISFSLGDLDPDLSRLGLSLPLSPEAADLHGMCKGDYDDDDATGGARQPTFLTKVAHRAVVKVNEMGMEAVAVRMSQRGGGPPLELTFHSPPFVPVNMGPVTKVACHRRPAWGAGGALVPVVNTNWD</sequence>
<gene>
    <name evidence="4" type="ORF">SEVIR_8G172900v2</name>
</gene>
<feature type="domain" description="Serpin" evidence="3">
    <location>
        <begin position="1"/>
        <end position="236"/>
    </location>
</feature>
<dbReference type="Gramene" id="TKW01333">
    <property type="protein sequence ID" value="TKW01333"/>
    <property type="gene ID" value="SEVIR_8G172900v2"/>
</dbReference>
<dbReference type="OMA" id="NADHPFT"/>
<dbReference type="EMBL" id="CM016559">
    <property type="protein sequence ID" value="TKW01333.1"/>
    <property type="molecule type" value="Genomic_DNA"/>
</dbReference>
<dbReference type="Gene3D" id="2.30.39.10">
    <property type="entry name" value="Alpha-1-antitrypsin, domain 1"/>
    <property type="match status" value="1"/>
</dbReference>
<dbReference type="Pfam" id="PF00079">
    <property type="entry name" value="Serpin"/>
    <property type="match status" value="1"/>
</dbReference>
<dbReference type="InterPro" id="IPR042185">
    <property type="entry name" value="Serpin_sf_2"/>
</dbReference>
<dbReference type="PANTHER" id="PTHR11461">
    <property type="entry name" value="SERINE PROTEASE INHIBITOR, SERPIN"/>
    <property type="match status" value="1"/>
</dbReference>
<dbReference type="GO" id="GO:0004867">
    <property type="term" value="F:serine-type endopeptidase inhibitor activity"/>
    <property type="evidence" value="ECO:0007669"/>
    <property type="project" value="InterPro"/>
</dbReference>
<evidence type="ECO:0000259" key="3">
    <source>
        <dbReference type="SMART" id="SM00093"/>
    </source>
</evidence>
<accession>A0A4U6TK56</accession>
<dbReference type="Proteomes" id="UP000298652">
    <property type="component" value="Chromosome 8"/>
</dbReference>
<evidence type="ECO:0000256" key="2">
    <source>
        <dbReference type="RuleBase" id="RU000411"/>
    </source>
</evidence>
<reference evidence="4" key="1">
    <citation type="submission" date="2019-03" db="EMBL/GenBank/DDBJ databases">
        <title>WGS assembly of Setaria viridis.</title>
        <authorList>
            <person name="Huang P."/>
            <person name="Jenkins J."/>
            <person name="Grimwood J."/>
            <person name="Barry K."/>
            <person name="Healey A."/>
            <person name="Mamidi S."/>
            <person name="Sreedasyam A."/>
            <person name="Shu S."/>
            <person name="Feldman M."/>
            <person name="Wu J."/>
            <person name="Yu Y."/>
            <person name="Chen C."/>
            <person name="Johnson J."/>
            <person name="Rokhsar D."/>
            <person name="Baxter I."/>
            <person name="Schmutz J."/>
            <person name="Brutnell T."/>
            <person name="Kellogg E."/>
        </authorList>
    </citation>
    <scope>NUCLEOTIDE SEQUENCE [LARGE SCALE GENOMIC DNA]</scope>
</reference>
<evidence type="ECO:0000313" key="4">
    <source>
        <dbReference type="EMBL" id="TKW01333.1"/>
    </source>
</evidence>
<dbReference type="PANTHER" id="PTHR11461:SF313">
    <property type="entry name" value="SERPIN-Z5-RELATED"/>
    <property type="match status" value="1"/>
</dbReference>
<dbReference type="SMART" id="SM00093">
    <property type="entry name" value="SERPIN"/>
    <property type="match status" value="1"/>
</dbReference>
<dbReference type="SUPFAM" id="SSF56574">
    <property type="entry name" value="Serpins"/>
    <property type="match status" value="1"/>
</dbReference>
<evidence type="ECO:0000313" key="5">
    <source>
        <dbReference type="Proteomes" id="UP000298652"/>
    </source>
</evidence>
<dbReference type="AlphaFoldDB" id="A0A4U6TK56"/>
<protein>
    <recommendedName>
        <fullName evidence="3">Serpin domain-containing protein</fullName>
    </recommendedName>
</protein>
<keyword evidence="5" id="KW-1185">Reference proteome</keyword>
<dbReference type="Gene3D" id="3.30.497.10">
    <property type="entry name" value="Antithrombin, subunit I, domain 2"/>
    <property type="match status" value="1"/>
</dbReference>
<proteinExistence type="inferred from homology"/>
<dbReference type="InterPro" id="IPR042178">
    <property type="entry name" value="Serpin_sf_1"/>
</dbReference>
<dbReference type="GO" id="GO:0005615">
    <property type="term" value="C:extracellular space"/>
    <property type="evidence" value="ECO:0007669"/>
    <property type="project" value="InterPro"/>
</dbReference>
<dbReference type="InterPro" id="IPR023796">
    <property type="entry name" value="Serpin_dom"/>
</dbReference>
<evidence type="ECO:0000256" key="1">
    <source>
        <dbReference type="ARBA" id="ARBA00009500"/>
    </source>
</evidence>
<name>A0A4U6TK56_SETVI</name>